<feature type="compositionally biased region" description="Basic and acidic residues" evidence="1">
    <location>
        <begin position="111"/>
        <end position="147"/>
    </location>
</feature>
<name>A0AAV5R7L2_PICKL</name>
<comment type="caution">
    <text evidence="2">The sequence shown here is derived from an EMBL/GenBank/DDBJ whole genome shotgun (WGS) entry which is preliminary data.</text>
</comment>
<gene>
    <name evidence="2" type="ORF">DAPK24_039630</name>
</gene>
<sequence length="484" mass="55781">MSNSKSKENKKPNGISSSQMANMIHGKDPNAKIDEERTKQFENSFMLSRQFEARTMKSDEKEMKLKAKKEKELNTSKKIVDSFASRLAKKLEMEEQKEKAKPVSQSAKTSVKSESKIRTKADAIKKSEPDPADGFARRLEQKLKLAEQKQAQNASKSTNTAGTSTAKTNEQKIIDNKNAREKNEKIAMMEKKVREAQPKPYSREDDPEFKKHLNALFASKDKEEREAKKSGSNASSKKGKLTMPKSAKYTEESLQRDLAEAYQDLVQERLQDDYDVDFNMELEHFGEMFAFNQVICFPSLEIKMGDENFQYLKARGTQYYKEQQKLEDEKKLKTAGKLESKTTVKNNNNNNNNKKEIKPTSNKQDQKTPKQEPKKVESKKKQEVPVNENLISKLFSMDDKTGKATADKFTEVLEKISDFTTQENYLRKEKKALFREFSVPANETAEAKKIREKKEDDQEEKEQDECRERGKLDIMKANELIFGF</sequence>
<feature type="compositionally biased region" description="Basic and acidic residues" evidence="1">
    <location>
        <begin position="92"/>
        <end position="101"/>
    </location>
</feature>
<feature type="compositionally biased region" description="Basic and acidic residues" evidence="1">
    <location>
        <begin position="169"/>
        <end position="211"/>
    </location>
</feature>
<feature type="region of interest" description="Disordered" evidence="1">
    <location>
        <begin position="439"/>
        <end position="468"/>
    </location>
</feature>
<feature type="region of interest" description="Disordered" evidence="1">
    <location>
        <begin position="1"/>
        <end position="30"/>
    </location>
</feature>
<feature type="region of interest" description="Disordered" evidence="1">
    <location>
        <begin position="92"/>
        <end position="254"/>
    </location>
</feature>
<feature type="compositionally biased region" description="Basic and acidic residues" evidence="1">
    <location>
        <begin position="445"/>
        <end position="456"/>
    </location>
</feature>
<evidence type="ECO:0000256" key="1">
    <source>
        <dbReference type="SAM" id="MobiDB-lite"/>
    </source>
</evidence>
<organism evidence="2 3">
    <name type="scientific">Pichia kluyveri</name>
    <name type="common">Yeast</name>
    <dbReference type="NCBI Taxonomy" id="36015"/>
    <lineage>
        <taxon>Eukaryota</taxon>
        <taxon>Fungi</taxon>
        <taxon>Dikarya</taxon>
        <taxon>Ascomycota</taxon>
        <taxon>Saccharomycotina</taxon>
        <taxon>Pichiomycetes</taxon>
        <taxon>Pichiales</taxon>
        <taxon>Pichiaceae</taxon>
        <taxon>Pichia</taxon>
    </lineage>
</organism>
<dbReference type="Proteomes" id="UP001378960">
    <property type="component" value="Unassembled WGS sequence"/>
</dbReference>
<evidence type="ECO:0000313" key="2">
    <source>
        <dbReference type="EMBL" id="GMM47388.1"/>
    </source>
</evidence>
<keyword evidence="3" id="KW-1185">Reference proteome</keyword>
<dbReference type="AlphaFoldDB" id="A0AAV5R7L2"/>
<dbReference type="EMBL" id="BTGB01000005">
    <property type="protein sequence ID" value="GMM47388.1"/>
    <property type="molecule type" value="Genomic_DNA"/>
</dbReference>
<proteinExistence type="predicted"/>
<evidence type="ECO:0000313" key="3">
    <source>
        <dbReference type="Proteomes" id="UP001378960"/>
    </source>
</evidence>
<feature type="compositionally biased region" description="Basic and acidic residues" evidence="1">
    <location>
        <begin position="219"/>
        <end position="229"/>
    </location>
</feature>
<protein>
    <submittedName>
        <fullName evidence="2">Uncharacterized protein</fullName>
    </submittedName>
</protein>
<feature type="compositionally biased region" description="Basic and acidic residues" evidence="1">
    <location>
        <begin position="1"/>
        <end position="11"/>
    </location>
</feature>
<feature type="compositionally biased region" description="Basic and acidic residues" evidence="1">
    <location>
        <begin position="353"/>
        <end position="383"/>
    </location>
</feature>
<reference evidence="2 3" key="1">
    <citation type="journal article" date="2023" name="Elife">
        <title>Identification of key yeast species and microbe-microbe interactions impacting larval growth of Drosophila in the wild.</title>
        <authorList>
            <person name="Mure A."/>
            <person name="Sugiura Y."/>
            <person name="Maeda R."/>
            <person name="Honda K."/>
            <person name="Sakurai N."/>
            <person name="Takahashi Y."/>
            <person name="Watada M."/>
            <person name="Katoh T."/>
            <person name="Gotoh A."/>
            <person name="Gotoh Y."/>
            <person name="Taniguchi I."/>
            <person name="Nakamura K."/>
            <person name="Hayashi T."/>
            <person name="Katayama T."/>
            <person name="Uemura T."/>
            <person name="Hattori Y."/>
        </authorList>
    </citation>
    <scope>NUCLEOTIDE SEQUENCE [LARGE SCALE GENOMIC DNA]</scope>
    <source>
        <strain evidence="2 3">PK-24</strain>
    </source>
</reference>
<feature type="region of interest" description="Disordered" evidence="1">
    <location>
        <begin position="331"/>
        <end position="383"/>
    </location>
</feature>
<feature type="compositionally biased region" description="Basic and acidic residues" evidence="1">
    <location>
        <begin position="331"/>
        <end position="342"/>
    </location>
</feature>
<accession>A0AAV5R7L2</accession>
<feature type="compositionally biased region" description="Polar residues" evidence="1">
    <location>
        <begin position="153"/>
        <end position="168"/>
    </location>
</feature>